<feature type="non-terminal residue" evidence="1">
    <location>
        <position position="239"/>
    </location>
</feature>
<sequence length="239" mass="27271">MLLVCRDSVSIIISADFIDLWNALIKDKKATSYTLKMVCGLLSSFKKVNNKVLINNNKKKRRLEITKENKKMTWYPKDSNDPNFHGEMEQKNWKKYFKDLKQLIGGLSDGEYLEDGSQTNKIEIADDLKRIWADRYDEHDSNKWSLKFQLVCSHSSEKSTSKVVPTKNKSQMQGEHFNIKLILEEAANTIQNQNVILMLGGTGTGKSTLVHFLAGSTLEKQIINKTPHIAPVKIKNEAL</sequence>
<reference evidence="1 2" key="1">
    <citation type="journal article" date="2013" name="Curr. Biol.">
        <title>The Genome of the Foraminiferan Reticulomyxa filosa.</title>
        <authorList>
            <person name="Glockner G."/>
            <person name="Hulsmann N."/>
            <person name="Schleicher M."/>
            <person name="Noegel A.A."/>
            <person name="Eichinger L."/>
            <person name="Gallinger C."/>
            <person name="Pawlowski J."/>
            <person name="Sierra R."/>
            <person name="Euteneuer U."/>
            <person name="Pillet L."/>
            <person name="Moustafa A."/>
            <person name="Platzer M."/>
            <person name="Groth M."/>
            <person name="Szafranski K."/>
            <person name="Schliwa M."/>
        </authorList>
    </citation>
    <scope>NUCLEOTIDE SEQUENCE [LARGE SCALE GENOMIC DNA]</scope>
</reference>
<evidence type="ECO:0000313" key="2">
    <source>
        <dbReference type="Proteomes" id="UP000023152"/>
    </source>
</evidence>
<protein>
    <submittedName>
        <fullName evidence="1">Uncharacterized protein</fullName>
    </submittedName>
</protein>
<dbReference type="Proteomes" id="UP000023152">
    <property type="component" value="Unassembled WGS sequence"/>
</dbReference>
<organism evidence="1 2">
    <name type="scientific">Reticulomyxa filosa</name>
    <dbReference type="NCBI Taxonomy" id="46433"/>
    <lineage>
        <taxon>Eukaryota</taxon>
        <taxon>Sar</taxon>
        <taxon>Rhizaria</taxon>
        <taxon>Retaria</taxon>
        <taxon>Foraminifera</taxon>
        <taxon>Monothalamids</taxon>
        <taxon>Reticulomyxidae</taxon>
        <taxon>Reticulomyxa</taxon>
    </lineage>
</organism>
<dbReference type="AlphaFoldDB" id="X6LNQ3"/>
<gene>
    <name evidence="1" type="ORF">RFI_34641</name>
</gene>
<dbReference type="Gene3D" id="3.40.50.300">
    <property type="entry name" value="P-loop containing nucleotide triphosphate hydrolases"/>
    <property type="match status" value="1"/>
</dbReference>
<dbReference type="EMBL" id="ASPP01034943">
    <property type="protein sequence ID" value="ETO02772.1"/>
    <property type="molecule type" value="Genomic_DNA"/>
</dbReference>
<accession>X6LNQ3</accession>
<comment type="caution">
    <text evidence="1">The sequence shown here is derived from an EMBL/GenBank/DDBJ whole genome shotgun (WGS) entry which is preliminary data.</text>
</comment>
<keyword evidence="2" id="KW-1185">Reference proteome</keyword>
<proteinExistence type="predicted"/>
<dbReference type="InterPro" id="IPR027417">
    <property type="entry name" value="P-loop_NTPase"/>
</dbReference>
<name>X6LNQ3_RETFI</name>
<dbReference type="SUPFAM" id="SSF52540">
    <property type="entry name" value="P-loop containing nucleoside triphosphate hydrolases"/>
    <property type="match status" value="1"/>
</dbReference>
<evidence type="ECO:0000313" key="1">
    <source>
        <dbReference type="EMBL" id="ETO02772.1"/>
    </source>
</evidence>